<keyword evidence="1" id="KW-0732">Signal</keyword>
<feature type="signal peptide" evidence="1">
    <location>
        <begin position="1"/>
        <end position="20"/>
    </location>
</feature>
<gene>
    <name evidence="2" type="ORF">FSB_LOCUS16236</name>
</gene>
<feature type="chain" id="PRO_5014634256" evidence="1">
    <location>
        <begin position="21"/>
        <end position="99"/>
    </location>
</feature>
<evidence type="ECO:0000256" key="1">
    <source>
        <dbReference type="SAM" id="SignalP"/>
    </source>
</evidence>
<dbReference type="EMBL" id="OIVN01000990">
    <property type="protein sequence ID" value="SPC88354.1"/>
    <property type="molecule type" value="Genomic_DNA"/>
</dbReference>
<name>A0A2N9FNP4_FAGSY</name>
<organism evidence="2">
    <name type="scientific">Fagus sylvatica</name>
    <name type="common">Beechnut</name>
    <dbReference type="NCBI Taxonomy" id="28930"/>
    <lineage>
        <taxon>Eukaryota</taxon>
        <taxon>Viridiplantae</taxon>
        <taxon>Streptophyta</taxon>
        <taxon>Embryophyta</taxon>
        <taxon>Tracheophyta</taxon>
        <taxon>Spermatophyta</taxon>
        <taxon>Magnoliopsida</taxon>
        <taxon>eudicotyledons</taxon>
        <taxon>Gunneridae</taxon>
        <taxon>Pentapetalae</taxon>
        <taxon>rosids</taxon>
        <taxon>fabids</taxon>
        <taxon>Fagales</taxon>
        <taxon>Fagaceae</taxon>
        <taxon>Fagus</taxon>
    </lineage>
</organism>
<accession>A0A2N9FNP4</accession>
<dbReference type="AlphaFoldDB" id="A0A2N9FNP4"/>
<evidence type="ECO:0000313" key="2">
    <source>
        <dbReference type="EMBL" id="SPC88354.1"/>
    </source>
</evidence>
<protein>
    <submittedName>
        <fullName evidence="2">Uncharacterized protein</fullName>
    </submittedName>
</protein>
<sequence length="99" mass="10148">MVCGFAMALWVCGGGWVCFGVEVRVVCGGLTKHNGYGGFVMGFAVWVSVGCGGLGEANGGSGGGGFLVDLGDLLGCAFSLQFGEMLDCENLEGRFMGYK</sequence>
<reference evidence="2" key="1">
    <citation type="submission" date="2018-02" db="EMBL/GenBank/DDBJ databases">
        <authorList>
            <person name="Cohen D.B."/>
            <person name="Kent A.D."/>
        </authorList>
    </citation>
    <scope>NUCLEOTIDE SEQUENCE</scope>
</reference>
<proteinExistence type="predicted"/>